<keyword evidence="5" id="KW-1185">Reference proteome</keyword>
<dbReference type="PRINTS" id="PR00947">
    <property type="entry name" value="CUTICLE"/>
</dbReference>
<dbReference type="PROSITE" id="PS51155">
    <property type="entry name" value="CHIT_BIND_RR_2"/>
    <property type="match status" value="1"/>
</dbReference>
<protein>
    <submittedName>
        <fullName evidence="4">Endocuticle structural glycoprotein SgAbd-5</fullName>
    </submittedName>
</protein>
<reference evidence="4 5" key="1">
    <citation type="journal article" date="2015" name="Nat. Commun.">
        <title>Outbred genome sequencing and CRISPR/Cas9 gene editing in butterflies.</title>
        <authorList>
            <person name="Li X."/>
            <person name="Fan D."/>
            <person name="Zhang W."/>
            <person name="Liu G."/>
            <person name="Zhang L."/>
            <person name="Zhao L."/>
            <person name="Fang X."/>
            <person name="Chen L."/>
            <person name="Dong Y."/>
            <person name="Chen Y."/>
            <person name="Ding Y."/>
            <person name="Zhao R."/>
            <person name="Feng M."/>
            <person name="Zhu Y."/>
            <person name="Feng Y."/>
            <person name="Jiang X."/>
            <person name="Zhu D."/>
            <person name="Xiang H."/>
            <person name="Feng X."/>
            <person name="Li S."/>
            <person name="Wang J."/>
            <person name="Zhang G."/>
            <person name="Kronforst M.R."/>
            <person name="Wang W."/>
        </authorList>
    </citation>
    <scope>NUCLEOTIDE SEQUENCE [LARGE SCALE GENOMIC DNA]</scope>
    <source>
        <strain evidence="4">Ya'a_city_454_Pm</strain>
        <tissue evidence="4">Whole body</tissue>
    </source>
</reference>
<dbReference type="InParanoid" id="A0A194R674"/>
<dbReference type="PANTHER" id="PTHR10380:SF192">
    <property type="entry name" value="GEO02312P1"/>
    <property type="match status" value="1"/>
</dbReference>
<proteinExistence type="predicted"/>
<dbReference type="InterPro" id="IPR050468">
    <property type="entry name" value="Cuticle_Struct_Prot"/>
</dbReference>
<dbReference type="Pfam" id="PF00379">
    <property type="entry name" value="Chitin_bind_4"/>
    <property type="match status" value="1"/>
</dbReference>
<feature type="signal peptide" evidence="3">
    <location>
        <begin position="1"/>
        <end position="16"/>
    </location>
</feature>
<accession>A0A194R674</accession>
<dbReference type="GO" id="GO:0062129">
    <property type="term" value="C:chitin-based extracellular matrix"/>
    <property type="evidence" value="ECO:0007669"/>
    <property type="project" value="TreeGrafter"/>
</dbReference>
<evidence type="ECO:0000313" key="4">
    <source>
        <dbReference type="EMBL" id="KPJ11366.1"/>
    </source>
</evidence>
<evidence type="ECO:0000256" key="3">
    <source>
        <dbReference type="SAM" id="SignalP"/>
    </source>
</evidence>
<dbReference type="PANTHER" id="PTHR10380">
    <property type="entry name" value="CUTICLE PROTEIN"/>
    <property type="match status" value="1"/>
</dbReference>
<gene>
    <name evidence="4" type="ORF">RR48_15005</name>
</gene>
<evidence type="ECO:0000256" key="2">
    <source>
        <dbReference type="PROSITE-ProRule" id="PRU00497"/>
    </source>
</evidence>
<dbReference type="OrthoDB" id="6436213at2759"/>
<dbReference type="EMBL" id="KQ460883">
    <property type="protein sequence ID" value="KPJ11366.1"/>
    <property type="molecule type" value="Genomic_DNA"/>
</dbReference>
<dbReference type="Proteomes" id="UP000053240">
    <property type="component" value="Unassembled WGS sequence"/>
</dbReference>
<organism evidence="4 5">
    <name type="scientific">Papilio machaon</name>
    <name type="common">Old World swallowtail butterfly</name>
    <dbReference type="NCBI Taxonomy" id="76193"/>
    <lineage>
        <taxon>Eukaryota</taxon>
        <taxon>Metazoa</taxon>
        <taxon>Ecdysozoa</taxon>
        <taxon>Arthropoda</taxon>
        <taxon>Hexapoda</taxon>
        <taxon>Insecta</taxon>
        <taxon>Pterygota</taxon>
        <taxon>Neoptera</taxon>
        <taxon>Endopterygota</taxon>
        <taxon>Lepidoptera</taxon>
        <taxon>Glossata</taxon>
        <taxon>Ditrysia</taxon>
        <taxon>Papilionoidea</taxon>
        <taxon>Papilionidae</taxon>
        <taxon>Papilioninae</taxon>
        <taxon>Papilio</taxon>
    </lineage>
</organism>
<feature type="chain" id="PRO_5008264947" evidence="3">
    <location>
        <begin position="17"/>
        <end position="119"/>
    </location>
</feature>
<evidence type="ECO:0000256" key="1">
    <source>
        <dbReference type="ARBA" id="ARBA00022729"/>
    </source>
</evidence>
<sequence>MYQVILILTLLVISIADTNPLDKEANIEEYKNDNDGLGNYFFRFVTSNGITREETGRLINSGQPDEHVAVDGFYTYKDADGVLHTVTYKADTNGYVILSPLLTPIPAALPESLVASLLG</sequence>
<dbReference type="AlphaFoldDB" id="A0A194R674"/>
<name>A0A194R674_PAPMA</name>
<dbReference type="STRING" id="76193.A0A194R674"/>
<dbReference type="GO" id="GO:0008010">
    <property type="term" value="F:structural constituent of chitin-based larval cuticle"/>
    <property type="evidence" value="ECO:0007669"/>
    <property type="project" value="TreeGrafter"/>
</dbReference>
<dbReference type="InterPro" id="IPR000618">
    <property type="entry name" value="Insect_cuticle"/>
</dbReference>
<keyword evidence="1 3" id="KW-0732">Signal</keyword>
<evidence type="ECO:0000313" key="5">
    <source>
        <dbReference type="Proteomes" id="UP000053240"/>
    </source>
</evidence>
<dbReference type="KEGG" id="pmac:106714937"/>
<keyword evidence="2" id="KW-0193">Cuticle</keyword>